<feature type="transmembrane region" description="Helical" evidence="2">
    <location>
        <begin position="2962"/>
        <end position="2980"/>
    </location>
</feature>
<keyword evidence="2" id="KW-0812">Transmembrane</keyword>
<accession>A0A1D8N852</accession>
<gene>
    <name evidence="4" type="ORF">YALI1_B22158g</name>
</gene>
<keyword evidence="2" id="KW-1133">Transmembrane helix</keyword>
<sequence length="2981" mass="307493">MVNLQYFAVALVLLSSQTEAQGILDFFGFHRPSTSSKQAGLTSSTTSTPSYLTVYTTTTTETLTSTIASVNTVEQTVYERVIVDCDTYKPPVAEGLIQCFFDCSSLAIELTACLGSKSCMCPTARRRHKQVDTCLSCGAINWAIGQALKGCDLPPLPQCATLVTSKLTSYKTNYLTSYVTTTHPVTATSSLPISTSTVQGAIAGTLDYIGDDGFLRQRVTVVPEDPLPNNGVSLGSDGLPSYGTPVTTVTVVGDKAGTVTYVGDEDGIPTARVTVTPVLTLLTTGEVTGKGVTFDSDRLPILVVTETQIIEASVMGPIAGTTTEVGSNGIGTVIVTTVPTNPVGTTTVAGPSAGKETFKGADGLPYVRDTIIPAKTVTYVATESFNSTVIGSDGIATAYEIIGPQSTVYTTGTLNGRDIVFGTDGWPVIIVTIDPPVITETAYGLDEGLITFVGDDGLATARTTAKPTTTLTTWATVETIGVASGKDGQPVVMIYNTPTGPVATKTTYGLTSGIETSTGEDGLPTLMTTMPPKSTSTVLGPIVGTEVTLDGNGDPVKIVTATPTGPVTTQFDVGLQANTYTFTGDDGLPTERVVSAPTVTDYVLGPIAGVSLIIGDDGDATARYTTTPEGPVTTLSSFGLEATTFTTTGDDGLPTEQVILGPSLTKSVLGTVAGTTLSFEDDGAPVMVVTATPTAPVTTQFSYGLYPTTITITGEDGFPTERVVVGPSATQTVYGTVEGAALSFDANDFPIEVITVTPSGPVTTQSSFGLMATTYTFTGEDGLPTEQAVEGPSSTELILGAVEGTSLSFRDDGTPIMIVTATPSAPVTTQHSFGLYPTTLIVTGEDGFPTERVVDGPSATKTVFGTVEGVSLSFEGNDFPVEVITITPSGPVVTQSSFGLQATTFTFTGNDGLPTEQVVQGPSFTKSVLGTVEGTMLSFFNESLPIMIITATPTAPVTTQHSYGFYPTTFTVTGEDGFPTERVADGPSAIKTVFGTVEGTALSFVGEDFPVEIITVIPSGPVTTMSSFGLTATTYIFTGEDGLPTEQVIEGPSLTKSILGTVAGTALSFGDDGNPVMIVTATPTAPVTTQISYGFQPTTFTTTGDDGFPTERVVLGPSATHTVFGTIGGTSLLVLDEFPIEIITVVPTGPVTTQSSFGFQGITYTLTGEDGLPTEQVVLGPSATTSVLGTAAGSALSFGEDHLPILIVTETPTGPVTTQFSYGSYPTTITTIGADGFPTERVVKGPSATQTIYGTVEGTSISFDGDDFPVEIITVIPTGPVTTLSSFGLQGTTYTFIGDDGLPTEQIIQGPSFTRTVLGTVPGTNMSLAAGSIPIMVITATPTAPVTTQISYGLHSTTFTITGEDGFPTERVVKGPSATQTVFGAVEGTALSFDGEEFLVEIVTVTPSAPVATQSSFGLNGTTFIFTGDDGLPTEQVIRGPSFTKSVLGTAAGTSLSFGEEGVPMMIITATPTAPVTTQLSYGLNSTTFIVTGEDGFPTEKIVEGPYATKTVFGTVEGISLSMVDNEFPVKIITVVPSGPVSTQSSFGLQGTTYTFTGEDGLPTEKVVLGPSSTKSVFGTNAGTMLSIGDDGIPVLVVTAMPTAAVTTQHTFGLYPTTFVTTGEDGYPTEHVVLGPSATQTVYGTVEGTSIALDKDFPIEIITVTPSGPVTTQSSFGLNGTTYTVTGEDGLPTEQVVKGPSSTTSLLGTAAGTVLSFGDDDFPIMIVTATPTGPVNTQFSYGLYPTTITTIGKDGFPTERVVKGPSSTQTVYGTVEGTAISFIDDNFPVEIITVIPSTPVTSQSSFGLQATVYTFTGKDGLPTEQIVNGPSFTKSVFGTVPGTELSLAAGSIPVMIVTASPTEPVTTQYSYGLFPTTSVITGGDGYPTEVIVLGPSATRSILGTVEGTALSYDSNGFPVEVITATPSAPVATQFSYGLQATTFNFTGEDGLPTEQVIQGPSSTTSVLGTIVGTALSFREEGDPVMVVTATPTAPITTQHSFGLYPTTLTFTGEDGFPTEQVVDSPYATKTVFGTVEGVSLSFNGNNIPVEIVTVIPLEPVTTQYSFGLEATNYTFTGEDGLPTEQVIKGPSTTMSTLGTSAGTLSSFGDDSAPVMIVTATPKAPGTTQFSYGFYPTTITTTGDDGFPTERVILGPSSTQTVFGTTEGAALSFDLNNTPVEIITVIPSGPVTTLTSYGIHETKYTFIGEDGLPTVQVLKAHPFTTKVFDTIAGTSMSLGDDGISMINITTIPTAAVTTDHSIGLYPTTMTVTGENDLTIERSLDGESATNTVIGKSDKTSLSDGLDPLATESIKDITSAPVATQSPLGPKTTTSIEDDLPTENAIRTSSLIEIFESSVEMTNASSVSPVTTQSIYGLHATTFTTTGEDGSPTERVTLGPSATKTVFGTAEGTELVVGDDNLPTAVIIEIPSGPVTNQSTFGFDSTTYIQTGDDGLLTEHVTQAPSAAQTINGNVEGSTLEFSEDGLSTKLVTVLPSGAVASKTPYDIEATTLTEPGQDGLATEHVIQGSYSTSSIVGTAEGTLLTLGADSLPISIVTATTVPVILHSTPELVSTSTSSANAKDLTTENAANTAVEFANNTLPAGADGTSSVDSTQSPDNGSLESTLDIHSTTATEIVEHGIPTSVVSSGATMIGDVANESTSKDTAPIWVVSEASVATESSTDVVSHLSFLEASKTTTMVHTQTMKPDIVFFSNSTPIEVAAFDTSSTHHSVASNAVPSVPTSVEVRSSTFTEVQTIVIPVSETSIETSIISGPETSIIAVSKETSIVSVPDKTSIVSVLESAVVSVLETSIISASGSSTITATASTSALPMTSYSESSTLLGTPSHGNIKPESSRLADTDSEEDNTSTYTPGISTPTLSTPGSNFTVDDLLKKPQGSTSEPTRQISNNDEVTNGAIISSANTSPVHLPSTTSVSFDAATPSQVAPPVEGYPKPMQANGGSSHSIPFTGLLTTAIFFILFWI</sequence>
<dbReference type="VEuPathDB" id="FungiDB:YALI0_B17028g"/>
<feature type="region of interest" description="Disordered" evidence="1">
    <location>
        <begin position="2599"/>
        <end position="2623"/>
    </location>
</feature>
<organism evidence="4 5">
    <name type="scientific">Yarrowia lipolytica</name>
    <name type="common">Candida lipolytica</name>
    <dbReference type="NCBI Taxonomy" id="4952"/>
    <lineage>
        <taxon>Eukaryota</taxon>
        <taxon>Fungi</taxon>
        <taxon>Dikarya</taxon>
        <taxon>Ascomycota</taxon>
        <taxon>Saccharomycotina</taxon>
        <taxon>Dipodascomycetes</taxon>
        <taxon>Dipodascales</taxon>
        <taxon>Dipodascales incertae sedis</taxon>
        <taxon>Yarrowia</taxon>
    </lineage>
</organism>
<dbReference type="EMBL" id="CP017554">
    <property type="protein sequence ID" value="AOW01820.1"/>
    <property type="molecule type" value="Genomic_DNA"/>
</dbReference>
<keyword evidence="3" id="KW-0732">Signal</keyword>
<protein>
    <submittedName>
        <fullName evidence="4">Uncharacterized protein</fullName>
    </submittedName>
</protein>
<dbReference type="VEuPathDB" id="FungiDB:YALI1_B22158g"/>
<feature type="compositionally biased region" description="Polar residues" evidence="1">
    <location>
        <begin position="2895"/>
        <end position="2909"/>
    </location>
</feature>
<name>A0A1D8N852_YARLL</name>
<feature type="compositionally biased region" description="Polar residues" evidence="1">
    <location>
        <begin position="2866"/>
        <end position="2886"/>
    </location>
</feature>
<feature type="region of interest" description="Disordered" evidence="1">
    <location>
        <begin position="2936"/>
        <end position="2958"/>
    </location>
</feature>
<proteinExistence type="predicted"/>
<evidence type="ECO:0000313" key="5">
    <source>
        <dbReference type="Proteomes" id="UP000182444"/>
    </source>
</evidence>
<dbReference type="RefSeq" id="XP_068138206.1">
    <property type="nucleotide sequence ID" value="XM_068282105.1"/>
</dbReference>
<evidence type="ECO:0000256" key="3">
    <source>
        <dbReference type="SAM" id="SignalP"/>
    </source>
</evidence>
<feature type="signal peptide" evidence="3">
    <location>
        <begin position="1"/>
        <end position="20"/>
    </location>
</feature>
<feature type="compositionally biased region" description="Polar residues" evidence="1">
    <location>
        <begin position="2835"/>
        <end position="2846"/>
    </location>
</feature>
<dbReference type="Proteomes" id="UP000182444">
    <property type="component" value="Chromosome 1B"/>
</dbReference>
<evidence type="ECO:0000256" key="2">
    <source>
        <dbReference type="SAM" id="Phobius"/>
    </source>
</evidence>
<feature type="region of interest" description="Disordered" evidence="1">
    <location>
        <begin position="2835"/>
        <end position="2909"/>
    </location>
</feature>
<dbReference type="GeneID" id="2906950"/>
<evidence type="ECO:0000313" key="4">
    <source>
        <dbReference type="EMBL" id="AOW01820.1"/>
    </source>
</evidence>
<feature type="chain" id="PRO_5009110432" evidence="3">
    <location>
        <begin position="21"/>
        <end position="2981"/>
    </location>
</feature>
<reference evidence="4 5" key="1">
    <citation type="journal article" date="2016" name="PLoS ONE">
        <title>Sequence Assembly of Yarrowia lipolytica Strain W29/CLIB89 Shows Transposable Element Diversity.</title>
        <authorList>
            <person name="Magnan C."/>
            <person name="Yu J."/>
            <person name="Chang I."/>
            <person name="Jahn E."/>
            <person name="Kanomata Y."/>
            <person name="Wu J."/>
            <person name="Zeller M."/>
            <person name="Oakes M."/>
            <person name="Baldi P."/>
            <person name="Sandmeyer S."/>
        </authorList>
    </citation>
    <scope>NUCLEOTIDE SEQUENCE [LARGE SCALE GENOMIC DNA]</scope>
    <source>
        <strain evidence="5">CLIB89(W29)</strain>
    </source>
</reference>
<keyword evidence="2" id="KW-0472">Membrane</keyword>
<evidence type="ECO:0000256" key="1">
    <source>
        <dbReference type="SAM" id="MobiDB-lite"/>
    </source>
</evidence>